<reference evidence="12" key="1">
    <citation type="submission" date="2014-08" db="EMBL/GenBank/DDBJ databases">
        <authorList>
            <person name="Sharma Rahul"/>
            <person name="Thines Marco"/>
        </authorList>
    </citation>
    <scope>NUCLEOTIDE SEQUENCE</scope>
</reference>
<dbReference type="PIRSF" id="PIRSF005700">
    <property type="entry name" value="PepC"/>
    <property type="match status" value="1"/>
</dbReference>
<evidence type="ECO:0000313" key="12">
    <source>
        <dbReference type="EMBL" id="CDZ98249.1"/>
    </source>
</evidence>
<comment type="function">
    <text evidence="7">The normal physiological role of the enzyme is unknown, but it is not essential for the viability of yeast cells. Has aminopeptidase activity, shortening substrate peptides sequentially by 1 amino acid. Has bleomycin hydrolase activity, which can protect the cell from the toxic effects of bleomycin. Has homocysteine-thiolactonase activity, protecting the cell against homocysteine toxicity. Acts as a repressor in the GAL4 regulatory system, but this does not require either the peptidase or nucleic acid-binding activities.</text>
</comment>
<dbReference type="PROSITE" id="PS00139">
    <property type="entry name" value="THIOL_PROTEASE_CYS"/>
    <property type="match status" value="1"/>
</dbReference>
<dbReference type="Gene3D" id="3.90.70.10">
    <property type="entry name" value="Cysteine proteinases"/>
    <property type="match status" value="1"/>
</dbReference>
<comment type="similarity">
    <text evidence="9">Belongs to the peptidase C1 family.</text>
</comment>
<dbReference type="EMBL" id="LN483326">
    <property type="protein sequence ID" value="CDZ98249.1"/>
    <property type="molecule type" value="Genomic_DNA"/>
</dbReference>
<evidence type="ECO:0000256" key="2">
    <source>
        <dbReference type="ARBA" id="ARBA00012465"/>
    </source>
</evidence>
<dbReference type="CDD" id="cd00585">
    <property type="entry name" value="Peptidase_C1B"/>
    <property type="match status" value="1"/>
</dbReference>
<dbReference type="EC" id="3.4.22.40" evidence="2 9"/>
<keyword evidence="9" id="KW-0496">Mitochondrion</keyword>
<comment type="catalytic activity">
    <reaction evidence="1 9">
        <text>Inactivates bleomycin B2 (a cytotoxic glycometallopeptide) by hydrolysis of a carboxyamide bond of beta-aminoalanine, but also shows general aminopeptidase activity. The specificity varies somewhat with source, but amino acid arylamides of Met, Leu and Ala are preferred.</text>
        <dbReference type="EC" id="3.4.22.40"/>
    </reaction>
</comment>
<evidence type="ECO:0000256" key="10">
    <source>
        <dbReference type="PIRSR" id="PIRSR005700-1"/>
    </source>
</evidence>
<dbReference type="SUPFAM" id="SSF54001">
    <property type="entry name" value="Cysteine proteinases"/>
    <property type="match status" value="1"/>
</dbReference>
<sequence>MGSQQSAPSSAAKQTVSEKFISATPTIPSDDNNTHNKATDFLSVPKVQQWDAEFSKNPKNVLSQTVLSKQDIPTALVSRATHIRDPHVYSHKIAHDNVKVTNQMSSGRCWLFATTNLYRINVTQSLKLGDDFELSQGYLFFYDKLEKANYYLENSIDLAKAPLDDRVVTFLSQSPIGDGGQQDMAKGLIEKYGLIPKSLFPETYHSSNSGKLNSLLTSYLRQSALNLRKLIASGASSSSVRIKKEEYMQHVFDTMAIALGTPPKPDVTFTWEYNDKDGKYHSLKATPLEFADKFKGPYPYTESFSLIHDPRNDYSKLYTVDRLGNIWGGRKVLYVNTQISKLKESAIRSIKANQAVFFGCDVGAFSTRTGEMDLDLYDYKNAIGLDFGMTKAERLMMGDSAMTHAMVITAVHLDDNGKPVRWRVENSWSDAAGEKGFMVMSDRWFDEFVYQVVVHKSLADKDLVAVMDQDPVVLPAYDPLGALA</sequence>
<keyword evidence="5 9" id="KW-0378">Hydrolase</keyword>
<dbReference type="PANTHER" id="PTHR10363">
    <property type="entry name" value="BLEOMYCIN HYDROLASE"/>
    <property type="match status" value="1"/>
</dbReference>
<evidence type="ECO:0000256" key="1">
    <source>
        <dbReference type="ARBA" id="ARBA00000423"/>
    </source>
</evidence>
<dbReference type="GO" id="GO:0070005">
    <property type="term" value="F:cysteine-type aminopeptidase activity"/>
    <property type="evidence" value="ECO:0007669"/>
    <property type="project" value="InterPro"/>
</dbReference>
<comment type="function">
    <text evidence="9">Has aminopeptidase activity, shortening substrate peptides sequentially by 1 amino acid. Has bleomycin hydrolase activity, which can protect the cell from the toxic effects of bleomycin. Has homocysteine-thiolactonase activity, protecting the cell against homocysteine toxicity.</text>
</comment>
<feature type="active site" evidence="10">
    <location>
        <position position="426"/>
    </location>
</feature>
<proteinExistence type="inferred from homology"/>
<keyword evidence="6 9" id="KW-0788">Thiol protease</keyword>
<evidence type="ECO:0000256" key="3">
    <source>
        <dbReference type="ARBA" id="ARBA00016900"/>
    </source>
</evidence>
<evidence type="ECO:0000256" key="11">
    <source>
        <dbReference type="SAM" id="MobiDB-lite"/>
    </source>
</evidence>
<dbReference type="GO" id="GO:0006508">
    <property type="term" value="P:proteolysis"/>
    <property type="evidence" value="ECO:0007669"/>
    <property type="project" value="UniProtKB-KW"/>
</dbReference>
<dbReference type="Pfam" id="PF03051">
    <property type="entry name" value="Peptidase_C1_2"/>
    <property type="match status" value="1"/>
</dbReference>
<feature type="active site" evidence="10">
    <location>
        <position position="109"/>
    </location>
</feature>
<keyword evidence="4 9" id="KW-0645">Protease</keyword>
<dbReference type="GO" id="GO:0005739">
    <property type="term" value="C:mitochondrion"/>
    <property type="evidence" value="ECO:0007669"/>
    <property type="project" value="UniProtKB-SubCell"/>
</dbReference>
<feature type="compositionally biased region" description="Low complexity" evidence="11">
    <location>
        <begin position="1"/>
        <end position="14"/>
    </location>
</feature>
<evidence type="ECO:0000256" key="8">
    <source>
        <dbReference type="ARBA" id="ARBA00026080"/>
    </source>
</evidence>
<evidence type="ECO:0000256" key="7">
    <source>
        <dbReference type="ARBA" id="ARBA00025347"/>
    </source>
</evidence>
<evidence type="ECO:0000256" key="4">
    <source>
        <dbReference type="ARBA" id="ARBA00022670"/>
    </source>
</evidence>
<keyword evidence="9" id="KW-0963">Cytoplasm</keyword>
<evidence type="ECO:0000256" key="9">
    <source>
        <dbReference type="PIRNR" id="PIRNR005700"/>
    </source>
</evidence>
<feature type="active site" evidence="10">
    <location>
        <position position="404"/>
    </location>
</feature>
<dbReference type="GO" id="GO:0004197">
    <property type="term" value="F:cysteine-type endopeptidase activity"/>
    <property type="evidence" value="ECO:0007669"/>
    <property type="project" value="UniProtKB-EC"/>
</dbReference>
<protein>
    <recommendedName>
        <fullName evidence="3 9">Cysteine proteinase 1, mitochondrial</fullName>
        <ecNumber evidence="2 9">3.4.22.40</ecNumber>
    </recommendedName>
</protein>
<evidence type="ECO:0000256" key="5">
    <source>
        <dbReference type="ARBA" id="ARBA00022801"/>
    </source>
</evidence>
<dbReference type="GO" id="GO:0009636">
    <property type="term" value="P:response to toxic substance"/>
    <property type="evidence" value="ECO:0007669"/>
    <property type="project" value="TreeGrafter"/>
</dbReference>
<comment type="subunit">
    <text evidence="8">Homohexamer. Binds to nucleic acids. Binds single-stranded DNA and RNA with higher affinity than double-stranded DNA.</text>
</comment>
<comment type="subcellular location">
    <subcellularLocation>
        <location evidence="9">Mitochondrion</location>
    </subcellularLocation>
    <subcellularLocation>
        <location evidence="9">Cytoplasm</location>
    </subcellularLocation>
</comment>
<organism evidence="12">
    <name type="scientific">Phaffia rhodozyma</name>
    <name type="common">Yeast</name>
    <name type="synonym">Xanthophyllomyces dendrorhous</name>
    <dbReference type="NCBI Taxonomy" id="264483"/>
    <lineage>
        <taxon>Eukaryota</taxon>
        <taxon>Fungi</taxon>
        <taxon>Dikarya</taxon>
        <taxon>Basidiomycota</taxon>
        <taxon>Agaricomycotina</taxon>
        <taxon>Tremellomycetes</taxon>
        <taxon>Cystofilobasidiales</taxon>
        <taxon>Mrakiaceae</taxon>
        <taxon>Phaffia</taxon>
    </lineage>
</organism>
<dbReference type="AlphaFoldDB" id="A0A0F7SLI2"/>
<feature type="region of interest" description="Disordered" evidence="11">
    <location>
        <begin position="1"/>
        <end position="37"/>
    </location>
</feature>
<dbReference type="InterPro" id="IPR004134">
    <property type="entry name" value="Peptidase_C1B"/>
</dbReference>
<dbReference type="PANTHER" id="PTHR10363:SF2">
    <property type="entry name" value="BLEOMYCIN HYDROLASE"/>
    <property type="match status" value="1"/>
</dbReference>
<name>A0A0F7SLI2_PHARH</name>
<accession>A0A0F7SLI2</accession>
<dbReference type="GO" id="GO:0043418">
    <property type="term" value="P:homocysteine catabolic process"/>
    <property type="evidence" value="ECO:0007669"/>
    <property type="project" value="TreeGrafter"/>
</dbReference>
<dbReference type="InterPro" id="IPR000169">
    <property type="entry name" value="Pept_cys_AS"/>
</dbReference>
<evidence type="ECO:0000256" key="6">
    <source>
        <dbReference type="ARBA" id="ARBA00022807"/>
    </source>
</evidence>
<dbReference type="InterPro" id="IPR038765">
    <property type="entry name" value="Papain-like_cys_pep_sf"/>
</dbReference>